<accession>A0A0F9V0K0</accession>
<comment type="caution">
    <text evidence="1">The sequence shown here is derived from an EMBL/GenBank/DDBJ whole genome shotgun (WGS) entry which is preliminary data.</text>
</comment>
<dbReference type="AlphaFoldDB" id="A0A0F9V0K0"/>
<dbReference type="EMBL" id="LAZR01000728">
    <property type="protein sequence ID" value="KKN59378.1"/>
    <property type="molecule type" value="Genomic_DNA"/>
</dbReference>
<gene>
    <name evidence="1" type="ORF">LCGC14_0542720</name>
</gene>
<proteinExistence type="predicted"/>
<organism evidence="1">
    <name type="scientific">marine sediment metagenome</name>
    <dbReference type="NCBI Taxonomy" id="412755"/>
    <lineage>
        <taxon>unclassified sequences</taxon>
        <taxon>metagenomes</taxon>
        <taxon>ecological metagenomes</taxon>
    </lineage>
</organism>
<reference evidence="1" key="1">
    <citation type="journal article" date="2015" name="Nature">
        <title>Complex archaea that bridge the gap between prokaryotes and eukaryotes.</title>
        <authorList>
            <person name="Spang A."/>
            <person name="Saw J.H."/>
            <person name="Jorgensen S.L."/>
            <person name="Zaremba-Niedzwiedzka K."/>
            <person name="Martijn J."/>
            <person name="Lind A.E."/>
            <person name="van Eijk R."/>
            <person name="Schleper C."/>
            <person name="Guy L."/>
            <person name="Ettema T.J."/>
        </authorList>
    </citation>
    <scope>NUCLEOTIDE SEQUENCE</scope>
</reference>
<sequence length="156" mass="17837">MKKIAYLFLLFSLICLIILPILSHEEKAEKQDLAKKLSAEMPKRTSPAYQRAGRKDPFRDLLAGRDAKRKTTPGGKPEMFLDDITLIGIVKARGKFTAIVTGPQEFPLFIKVGQRFSDGFVLSIQESRIILRKTKERGFPLFKPRDIVKEIHPEER</sequence>
<evidence type="ECO:0000313" key="1">
    <source>
        <dbReference type="EMBL" id="KKN59378.1"/>
    </source>
</evidence>
<name>A0A0F9V0K0_9ZZZZ</name>
<protein>
    <recommendedName>
        <fullName evidence="2">Pilus assembly protein PilP</fullName>
    </recommendedName>
</protein>
<evidence type="ECO:0008006" key="2">
    <source>
        <dbReference type="Google" id="ProtNLM"/>
    </source>
</evidence>